<protein>
    <recommendedName>
        <fullName evidence="1">F-box domain-containing protein</fullName>
    </recommendedName>
</protein>
<dbReference type="InterPro" id="IPR032675">
    <property type="entry name" value="LRR_dom_sf"/>
</dbReference>
<evidence type="ECO:0000313" key="3">
    <source>
        <dbReference type="Proteomes" id="UP000256964"/>
    </source>
</evidence>
<organism evidence="2 3">
    <name type="scientific">Lentinus brumalis</name>
    <dbReference type="NCBI Taxonomy" id="2498619"/>
    <lineage>
        <taxon>Eukaryota</taxon>
        <taxon>Fungi</taxon>
        <taxon>Dikarya</taxon>
        <taxon>Basidiomycota</taxon>
        <taxon>Agaricomycotina</taxon>
        <taxon>Agaricomycetes</taxon>
        <taxon>Polyporales</taxon>
        <taxon>Polyporaceae</taxon>
        <taxon>Lentinus</taxon>
    </lineage>
</organism>
<dbReference type="SUPFAM" id="SSF81383">
    <property type="entry name" value="F-box domain"/>
    <property type="match status" value="1"/>
</dbReference>
<name>A0A371D8C5_9APHY</name>
<dbReference type="InterPro" id="IPR001810">
    <property type="entry name" value="F-box_dom"/>
</dbReference>
<dbReference type="CDD" id="cd09917">
    <property type="entry name" value="F-box_SF"/>
    <property type="match status" value="1"/>
</dbReference>
<gene>
    <name evidence="2" type="ORF">OH76DRAFT_627939</name>
</gene>
<dbReference type="Pfam" id="PF00646">
    <property type="entry name" value="F-box"/>
    <property type="match status" value="1"/>
</dbReference>
<dbReference type="EMBL" id="KZ857409">
    <property type="protein sequence ID" value="RDX48770.1"/>
    <property type="molecule type" value="Genomic_DNA"/>
</dbReference>
<dbReference type="OrthoDB" id="2744015at2759"/>
<dbReference type="InterPro" id="IPR036047">
    <property type="entry name" value="F-box-like_dom_sf"/>
</dbReference>
<dbReference type="Proteomes" id="UP000256964">
    <property type="component" value="Unassembled WGS sequence"/>
</dbReference>
<sequence>MSGARRGVRTRSNVAALTRSIILNVDILQIILSFLPRGDLSSVSCTSRFWREWAIKELLSRPVNLGLPKELESWCRFVLADENRPTRVRDLSIHLEDLGSISKRRAKLLVKFLERATRLRRLFIGLGEAVFDADPGIPSAISRLPALESFEVDPWSADAQETLNEILLDMKSRLKFLSLHVAFHYLDGRELWKYEIPRMLAPHREHLEELHLDSPDTRVLEICYPRLRTLKTPVTEVQPRPSSMFKAFPSLRHLSLSPDLLSEDPFAAIPEDRYPALRHSRVSEQSGGRVWSSLDTLQGLLIPLYVVGLTCPVRRLEIQRYIVGAHDAAVDVVKSACPQKLVLDIHCRNPDTAMLREPSLLASGSPDRQHVTHLTLKLRLAYAVPPTRDPLVEYLRLVIGGSYMREDRLDDAFLLEDWVRHHLRVLNLDSLRDILVGAATMLRVLAFTIAIRGQTVWTVDRGGGTATTTEVDPVDARELIRREEA</sequence>
<dbReference type="AlphaFoldDB" id="A0A371D8C5"/>
<feature type="domain" description="F-box" evidence="1">
    <location>
        <begin position="23"/>
        <end position="53"/>
    </location>
</feature>
<accession>A0A371D8C5</accession>
<proteinExistence type="predicted"/>
<dbReference type="Gene3D" id="3.80.10.10">
    <property type="entry name" value="Ribonuclease Inhibitor"/>
    <property type="match status" value="1"/>
</dbReference>
<reference evidence="2 3" key="1">
    <citation type="journal article" date="2018" name="Biotechnol. Biofuels">
        <title>Integrative visual omics of the white-rot fungus Polyporus brumalis exposes the biotechnological potential of its oxidative enzymes for delignifying raw plant biomass.</title>
        <authorList>
            <person name="Miyauchi S."/>
            <person name="Rancon A."/>
            <person name="Drula E."/>
            <person name="Hage H."/>
            <person name="Chaduli D."/>
            <person name="Favel A."/>
            <person name="Grisel S."/>
            <person name="Henrissat B."/>
            <person name="Herpoel-Gimbert I."/>
            <person name="Ruiz-Duenas F.J."/>
            <person name="Chevret D."/>
            <person name="Hainaut M."/>
            <person name="Lin J."/>
            <person name="Wang M."/>
            <person name="Pangilinan J."/>
            <person name="Lipzen A."/>
            <person name="Lesage-Meessen L."/>
            <person name="Navarro D."/>
            <person name="Riley R."/>
            <person name="Grigoriev I.V."/>
            <person name="Zhou S."/>
            <person name="Raouche S."/>
            <person name="Rosso M.N."/>
        </authorList>
    </citation>
    <scope>NUCLEOTIDE SEQUENCE [LARGE SCALE GENOMIC DNA]</scope>
    <source>
        <strain evidence="2 3">BRFM 1820</strain>
    </source>
</reference>
<evidence type="ECO:0000313" key="2">
    <source>
        <dbReference type="EMBL" id="RDX48770.1"/>
    </source>
</evidence>
<evidence type="ECO:0000259" key="1">
    <source>
        <dbReference type="Pfam" id="PF00646"/>
    </source>
</evidence>
<keyword evidence="3" id="KW-1185">Reference proteome</keyword>